<evidence type="ECO:0000256" key="2">
    <source>
        <dbReference type="ARBA" id="ARBA00022741"/>
    </source>
</evidence>
<sequence>MLEKEVINFERTAIVGIITQNQSEEKLNEYLDELEFLTFTAGGEVIKRFSQKMERPNPKTFVGTGKIDEINLFVKENNISTLIFDDELSPSQQKNISRIIDCKILDRTNLILDIFAQRAETSYARTQVELAQCQYLLPRLSGLWTHLERQKGGIGMRGPGETEIETDRRIVRDRISLLKDKIKTIDRQMSIQRSNRGAMVRVALVGYTNVGKSTLMNAIGKSDVFVENKLFATLDTTVRKVVIKNLPFLLSDTVGFIRKLPTQLVDSFKSTLDEVREADLLLHVVDISHPDFEDHIESVNQTLLEIKSNDKPTIMVFNKIDAYKHLTIDEDDLITERTRRHYTLEEWKQTWMSNVGQDKALFISATQKQNFEEFREMVYEAVRQIHITRFPYNKFLYPDYKDAVEKEEE</sequence>
<dbReference type="Pfam" id="PF01926">
    <property type="entry name" value="MMR_HSR1"/>
    <property type="match status" value="1"/>
</dbReference>
<evidence type="ECO:0000259" key="6">
    <source>
        <dbReference type="PROSITE" id="PS51705"/>
    </source>
</evidence>
<dbReference type="Pfam" id="PF16360">
    <property type="entry name" value="GTP-bdg_M"/>
    <property type="match status" value="1"/>
</dbReference>
<dbReference type="SUPFAM" id="SSF52540">
    <property type="entry name" value="P-loop containing nucleoside triphosphate hydrolases"/>
    <property type="match status" value="1"/>
</dbReference>
<dbReference type="PRINTS" id="PR00326">
    <property type="entry name" value="GTP1OBG"/>
</dbReference>
<dbReference type="Gene3D" id="3.40.50.11060">
    <property type="entry name" value="GTPase HflX, N-terminal domain"/>
    <property type="match status" value="1"/>
</dbReference>
<dbReference type="PROSITE" id="PS51705">
    <property type="entry name" value="G_HFLX"/>
    <property type="match status" value="1"/>
</dbReference>
<gene>
    <name evidence="5 7" type="primary">hflX</name>
    <name evidence="7" type="ORF">LNQ34_09065</name>
</gene>
<organism evidence="7 8">
    <name type="scientific">Flavobacterium lipolyticum</name>
    <dbReference type="NCBI Taxonomy" id="2893754"/>
    <lineage>
        <taxon>Bacteria</taxon>
        <taxon>Pseudomonadati</taxon>
        <taxon>Bacteroidota</taxon>
        <taxon>Flavobacteriia</taxon>
        <taxon>Flavobacteriales</taxon>
        <taxon>Flavobacteriaceae</taxon>
        <taxon>Flavobacterium</taxon>
    </lineage>
</organism>
<evidence type="ECO:0000256" key="1">
    <source>
        <dbReference type="ARBA" id="ARBA00022723"/>
    </source>
</evidence>
<dbReference type="HAMAP" id="MF_00900">
    <property type="entry name" value="GTPase_HflX"/>
    <property type="match status" value="1"/>
</dbReference>
<keyword evidence="5" id="KW-0963">Cytoplasm</keyword>
<evidence type="ECO:0000313" key="8">
    <source>
        <dbReference type="Proteomes" id="UP001430700"/>
    </source>
</evidence>
<dbReference type="CDD" id="cd01878">
    <property type="entry name" value="HflX"/>
    <property type="match status" value="1"/>
</dbReference>
<keyword evidence="4 5" id="KW-0342">GTP-binding</keyword>
<dbReference type="Proteomes" id="UP001430700">
    <property type="component" value="Unassembled WGS sequence"/>
</dbReference>
<name>A0ABS8LZC4_9FLAO</name>
<comment type="subcellular location">
    <subcellularLocation>
        <location evidence="5">Cytoplasm</location>
    </subcellularLocation>
    <text evidence="5">May associate with membranes.</text>
</comment>
<dbReference type="Pfam" id="PF13167">
    <property type="entry name" value="GTP-bdg_N"/>
    <property type="match status" value="1"/>
</dbReference>
<comment type="function">
    <text evidence="5">GTPase that associates with the 50S ribosomal subunit and may have a role during protein synthesis or ribosome biogenesis.</text>
</comment>
<evidence type="ECO:0000256" key="3">
    <source>
        <dbReference type="ARBA" id="ARBA00022842"/>
    </source>
</evidence>
<dbReference type="InterPro" id="IPR025121">
    <property type="entry name" value="GTPase_HflX_N"/>
</dbReference>
<evidence type="ECO:0000256" key="5">
    <source>
        <dbReference type="HAMAP-Rule" id="MF_00900"/>
    </source>
</evidence>
<dbReference type="NCBIfam" id="TIGR00231">
    <property type="entry name" value="small_GTP"/>
    <property type="match status" value="1"/>
</dbReference>
<dbReference type="InterPro" id="IPR042108">
    <property type="entry name" value="GTPase_HflX_N_sf"/>
</dbReference>
<dbReference type="RefSeq" id="WP_202703791.1">
    <property type="nucleotide sequence ID" value="NZ_JAJJMN010000001.1"/>
</dbReference>
<dbReference type="InterPro" id="IPR027417">
    <property type="entry name" value="P-loop_NTPase"/>
</dbReference>
<dbReference type="InterPro" id="IPR016496">
    <property type="entry name" value="GTPase_HflX"/>
</dbReference>
<dbReference type="Gene3D" id="3.40.50.300">
    <property type="entry name" value="P-loop containing nucleotide triphosphate hydrolases"/>
    <property type="match status" value="1"/>
</dbReference>
<reference evidence="7" key="1">
    <citation type="submission" date="2021-11" db="EMBL/GenBank/DDBJ databases">
        <title>Description of novel Flavobacterium species.</title>
        <authorList>
            <person name="Saticioglu I.B."/>
            <person name="Ay H."/>
            <person name="Altun S."/>
            <person name="Duman M."/>
        </authorList>
    </citation>
    <scope>NUCLEOTIDE SEQUENCE</scope>
    <source>
        <strain evidence="7">F-126</strain>
    </source>
</reference>
<evidence type="ECO:0000313" key="7">
    <source>
        <dbReference type="EMBL" id="MCC9017920.1"/>
    </source>
</evidence>
<keyword evidence="8" id="KW-1185">Reference proteome</keyword>
<accession>A0ABS8LZC4</accession>
<dbReference type="Gene3D" id="6.10.250.2860">
    <property type="match status" value="1"/>
</dbReference>
<dbReference type="EMBL" id="JAJJMN010000001">
    <property type="protein sequence ID" value="MCC9017920.1"/>
    <property type="molecule type" value="Genomic_DNA"/>
</dbReference>
<keyword evidence="2 5" id="KW-0547">Nucleotide-binding</keyword>
<keyword evidence="1" id="KW-0479">Metal-binding</keyword>
<dbReference type="InterPro" id="IPR006073">
    <property type="entry name" value="GTP-bd"/>
</dbReference>
<dbReference type="PANTHER" id="PTHR10229">
    <property type="entry name" value="GTP-BINDING PROTEIN HFLX"/>
    <property type="match status" value="1"/>
</dbReference>
<dbReference type="InterPro" id="IPR030394">
    <property type="entry name" value="G_HFLX_dom"/>
</dbReference>
<dbReference type="InterPro" id="IPR005225">
    <property type="entry name" value="Small_GTP-bd"/>
</dbReference>
<dbReference type="InterPro" id="IPR032305">
    <property type="entry name" value="GTP-bd_M"/>
</dbReference>
<dbReference type="PIRSF" id="PIRSF006809">
    <property type="entry name" value="GTP-binding_hflX_prd"/>
    <property type="match status" value="1"/>
</dbReference>
<comment type="subunit">
    <text evidence="5">Monomer. Associates with the 50S ribosomal subunit.</text>
</comment>
<proteinExistence type="inferred from homology"/>
<comment type="caution">
    <text evidence="7">The sequence shown here is derived from an EMBL/GenBank/DDBJ whole genome shotgun (WGS) entry which is preliminary data.</text>
</comment>
<protein>
    <recommendedName>
        <fullName evidence="5">GTPase HflX</fullName>
    </recommendedName>
    <alternativeName>
        <fullName evidence="5">GTP-binding protein HflX</fullName>
    </alternativeName>
</protein>
<comment type="similarity">
    <text evidence="5">Belongs to the TRAFAC class OBG-HflX-like GTPase superfamily. HflX GTPase family.</text>
</comment>
<dbReference type="NCBIfam" id="TIGR03156">
    <property type="entry name" value="GTP_HflX"/>
    <property type="match status" value="1"/>
</dbReference>
<evidence type="ECO:0000256" key="4">
    <source>
        <dbReference type="ARBA" id="ARBA00023134"/>
    </source>
</evidence>
<feature type="domain" description="Hflx-type G" evidence="6">
    <location>
        <begin position="200"/>
        <end position="386"/>
    </location>
</feature>
<keyword evidence="3" id="KW-0460">Magnesium</keyword>
<dbReference type="PANTHER" id="PTHR10229:SF0">
    <property type="entry name" value="GTP-BINDING PROTEIN 6-RELATED"/>
    <property type="match status" value="1"/>
</dbReference>